<dbReference type="AlphaFoldDB" id="C7GA18"/>
<organism evidence="2 3">
    <name type="scientific">Roseburia intestinalis L1-82</name>
    <dbReference type="NCBI Taxonomy" id="536231"/>
    <lineage>
        <taxon>Bacteria</taxon>
        <taxon>Bacillati</taxon>
        <taxon>Bacillota</taxon>
        <taxon>Clostridia</taxon>
        <taxon>Lachnospirales</taxon>
        <taxon>Lachnospiraceae</taxon>
        <taxon>Roseburia</taxon>
    </lineage>
</organism>
<keyword evidence="1" id="KW-0812">Transmembrane</keyword>
<feature type="transmembrane region" description="Helical" evidence="1">
    <location>
        <begin position="34"/>
        <end position="51"/>
    </location>
</feature>
<dbReference type="HOGENOM" id="CLU_2919901_0_0_9"/>
<gene>
    <name evidence="2" type="ORF">ROSINTL182_06770</name>
</gene>
<proteinExistence type="predicted"/>
<keyword evidence="1" id="KW-0472">Membrane</keyword>
<evidence type="ECO:0000313" key="2">
    <source>
        <dbReference type="EMBL" id="EEV01346.1"/>
    </source>
</evidence>
<sequence>MKKKFFTNLWLTFHSWSPNITDFLSVNNQSELSIFLYFHTFYSVAFLLQFFKHFMHNHAIL</sequence>
<keyword evidence="1" id="KW-1133">Transmembrane helix</keyword>
<protein>
    <submittedName>
        <fullName evidence="2">Uncharacterized protein</fullName>
    </submittedName>
</protein>
<evidence type="ECO:0000256" key="1">
    <source>
        <dbReference type="SAM" id="Phobius"/>
    </source>
</evidence>
<reference evidence="2 3" key="1">
    <citation type="submission" date="2009-08" db="EMBL/GenBank/DDBJ databases">
        <authorList>
            <person name="Weinstock G."/>
            <person name="Sodergren E."/>
            <person name="Clifton S."/>
            <person name="Fulton L."/>
            <person name="Fulton B."/>
            <person name="Courtney L."/>
            <person name="Fronick C."/>
            <person name="Harrison M."/>
            <person name="Strong C."/>
            <person name="Farmer C."/>
            <person name="Delahaunty K."/>
            <person name="Markovic C."/>
            <person name="Hall O."/>
            <person name="Minx P."/>
            <person name="Tomlinson C."/>
            <person name="Mitreva M."/>
            <person name="Nelson J."/>
            <person name="Hou S."/>
            <person name="Wollam A."/>
            <person name="Pepin K.H."/>
            <person name="Johnson M."/>
            <person name="Bhonagiri V."/>
            <person name="Nash W.E."/>
            <person name="Warren W."/>
            <person name="Chinwalla A."/>
            <person name="Mardis E.R."/>
            <person name="Wilson R.K."/>
        </authorList>
    </citation>
    <scope>NUCLEOTIDE SEQUENCE [LARGE SCALE GENOMIC DNA]</scope>
    <source>
        <strain evidence="2 3">L1-82</strain>
    </source>
</reference>
<accession>C7GA18</accession>
<dbReference type="Proteomes" id="UP000004828">
    <property type="component" value="Unassembled WGS sequence"/>
</dbReference>
<name>C7GA18_9FIRM</name>
<evidence type="ECO:0000313" key="3">
    <source>
        <dbReference type="Proteomes" id="UP000004828"/>
    </source>
</evidence>
<comment type="caution">
    <text evidence="2">The sequence shown here is derived from an EMBL/GenBank/DDBJ whole genome shotgun (WGS) entry which is preliminary data.</text>
</comment>
<dbReference type="EMBL" id="ABYJ02000080">
    <property type="protein sequence ID" value="EEV01346.1"/>
    <property type="molecule type" value="Genomic_DNA"/>
</dbReference>